<dbReference type="RefSeq" id="WP_083052492.1">
    <property type="nucleotide sequence ID" value="NZ_AP022575.1"/>
</dbReference>
<evidence type="ECO:0000313" key="3">
    <source>
        <dbReference type="EMBL" id="BBX73915.1"/>
    </source>
</evidence>
<organism evidence="2 4">
    <name type="scientific">Mycobacterium shinjukuense</name>
    <dbReference type="NCBI Taxonomy" id="398694"/>
    <lineage>
        <taxon>Bacteria</taxon>
        <taxon>Bacillati</taxon>
        <taxon>Actinomycetota</taxon>
        <taxon>Actinomycetes</taxon>
        <taxon>Mycobacteriales</taxon>
        <taxon>Mycobacteriaceae</taxon>
        <taxon>Mycobacterium</taxon>
    </lineage>
</organism>
<dbReference type="AlphaFoldDB" id="A0A7I7ML00"/>
<gene>
    <name evidence="2" type="ORF">MSHI_01190</name>
    <name evidence="3" type="ORF">MSHI_18210</name>
</gene>
<evidence type="ECO:0000313" key="4">
    <source>
        <dbReference type="Proteomes" id="UP000467236"/>
    </source>
</evidence>
<dbReference type="Proteomes" id="UP000467236">
    <property type="component" value="Chromosome"/>
</dbReference>
<evidence type="ECO:0000313" key="2">
    <source>
        <dbReference type="EMBL" id="BBX72213.1"/>
    </source>
</evidence>
<dbReference type="EMBL" id="AP022575">
    <property type="protein sequence ID" value="BBX73915.1"/>
    <property type="molecule type" value="Genomic_DNA"/>
</dbReference>
<proteinExistence type="predicted"/>
<feature type="region of interest" description="Disordered" evidence="1">
    <location>
        <begin position="1"/>
        <end position="45"/>
    </location>
</feature>
<protein>
    <submittedName>
        <fullName evidence="2">Toxin</fullName>
    </submittedName>
</protein>
<dbReference type="EMBL" id="AP022575">
    <property type="protein sequence ID" value="BBX72213.1"/>
    <property type="molecule type" value="Genomic_DNA"/>
</dbReference>
<sequence>MTNKRLKQQAAVAAGFHAPRRNRVGRQHDWPANVPSAEQRRRQRQRDLEAIRAAHAEVVLAPEIPDDASELVLLSLRLDAEQRRLEELIDEDPLGWFAFGTLPDERGSKQ</sequence>
<evidence type="ECO:0000256" key="1">
    <source>
        <dbReference type="SAM" id="MobiDB-lite"/>
    </source>
</evidence>
<dbReference type="KEGG" id="mshj:MSHI_01190"/>
<reference evidence="2" key="2">
    <citation type="submission" date="2020-02" db="EMBL/GenBank/DDBJ databases">
        <authorList>
            <person name="Matsumoto Y."/>
            <person name="Motooka D."/>
            <person name="Nakamura S."/>
        </authorList>
    </citation>
    <scope>NUCLEOTIDE SEQUENCE</scope>
    <source>
        <strain evidence="2">JCM 14233</strain>
    </source>
</reference>
<accession>A0A7I7ML00</accession>
<keyword evidence="4" id="KW-1185">Reference proteome</keyword>
<name>A0A7I7ML00_9MYCO</name>
<reference evidence="2 4" key="1">
    <citation type="journal article" date="2019" name="Emerg. Microbes Infect.">
        <title>Comprehensive subspecies identification of 175 nontuberculous mycobacteria species based on 7547 genomic profiles.</title>
        <authorList>
            <person name="Matsumoto Y."/>
            <person name="Kinjo T."/>
            <person name="Motooka D."/>
            <person name="Nabeya D."/>
            <person name="Jung N."/>
            <person name="Uechi K."/>
            <person name="Horii T."/>
            <person name="Iida T."/>
            <person name="Fujita J."/>
            <person name="Nakamura S."/>
        </authorList>
    </citation>
    <scope>NUCLEOTIDE SEQUENCE [LARGE SCALE GENOMIC DNA]</scope>
    <source>
        <strain evidence="2 4">JCM 14233</strain>
    </source>
</reference>
<dbReference type="KEGG" id="mshj:MSHI_18210"/>